<dbReference type="InterPro" id="IPR011009">
    <property type="entry name" value="Kinase-like_dom_sf"/>
</dbReference>
<evidence type="ECO:0000256" key="4">
    <source>
        <dbReference type="ARBA" id="ARBA00022777"/>
    </source>
</evidence>
<feature type="region of interest" description="Disordered" evidence="7">
    <location>
        <begin position="471"/>
        <end position="507"/>
    </location>
</feature>
<protein>
    <recommendedName>
        <fullName evidence="8">Protein kinase domain-containing protein</fullName>
    </recommendedName>
</protein>
<dbReference type="GO" id="GO:0005524">
    <property type="term" value="F:ATP binding"/>
    <property type="evidence" value="ECO:0007669"/>
    <property type="project" value="UniProtKB-KW"/>
</dbReference>
<dbReference type="InterPro" id="IPR002110">
    <property type="entry name" value="Ankyrin_rpt"/>
</dbReference>
<evidence type="ECO:0000256" key="7">
    <source>
        <dbReference type="SAM" id="MobiDB-lite"/>
    </source>
</evidence>
<dbReference type="STRING" id="1093900.A0A507B0U4"/>
<dbReference type="Gene3D" id="3.30.200.20">
    <property type="entry name" value="Phosphorylase Kinase, domain 1"/>
    <property type="match status" value="1"/>
</dbReference>
<evidence type="ECO:0000256" key="3">
    <source>
        <dbReference type="ARBA" id="ARBA00022741"/>
    </source>
</evidence>
<dbReference type="EMBL" id="SKBQ01000001">
    <property type="protein sequence ID" value="TPX15882.1"/>
    <property type="molecule type" value="Genomic_DNA"/>
</dbReference>
<evidence type="ECO:0000259" key="8">
    <source>
        <dbReference type="PROSITE" id="PS50011"/>
    </source>
</evidence>
<dbReference type="Gene3D" id="1.25.40.20">
    <property type="entry name" value="Ankyrin repeat-containing domain"/>
    <property type="match status" value="2"/>
</dbReference>
<dbReference type="PROSITE" id="PS50088">
    <property type="entry name" value="ANK_REPEAT"/>
    <property type="match status" value="2"/>
</dbReference>
<dbReference type="AlphaFoldDB" id="A0A507B0U4"/>
<dbReference type="SMART" id="SM00248">
    <property type="entry name" value="ANK"/>
    <property type="match status" value="4"/>
</dbReference>
<evidence type="ECO:0000256" key="1">
    <source>
        <dbReference type="ARBA" id="ARBA00022527"/>
    </source>
</evidence>
<feature type="repeat" description="ANK" evidence="6">
    <location>
        <begin position="691"/>
        <end position="723"/>
    </location>
</feature>
<dbReference type="Proteomes" id="UP000319257">
    <property type="component" value="Unassembled WGS sequence"/>
</dbReference>
<dbReference type="SMART" id="SM00220">
    <property type="entry name" value="S_TKc"/>
    <property type="match status" value="1"/>
</dbReference>
<dbReference type="InterPro" id="IPR036770">
    <property type="entry name" value="Ankyrin_rpt-contain_sf"/>
</dbReference>
<evidence type="ECO:0000313" key="9">
    <source>
        <dbReference type="EMBL" id="TPX15882.1"/>
    </source>
</evidence>
<organism evidence="9 10">
    <name type="scientific">Thyridium curvatum</name>
    <dbReference type="NCBI Taxonomy" id="1093900"/>
    <lineage>
        <taxon>Eukaryota</taxon>
        <taxon>Fungi</taxon>
        <taxon>Dikarya</taxon>
        <taxon>Ascomycota</taxon>
        <taxon>Pezizomycotina</taxon>
        <taxon>Sordariomycetes</taxon>
        <taxon>Sordariomycetidae</taxon>
        <taxon>Thyridiales</taxon>
        <taxon>Thyridiaceae</taxon>
        <taxon>Thyridium</taxon>
    </lineage>
</organism>
<dbReference type="InParanoid" id="A0A507B0U4"/>
<dbReference type="Gene3D" id="1.10.510.10">
    <property type="entry name" value="Transferase(Phosphotransferase) domain 1"/>
    <property type="match status" value="1"/>
</dbReference>
<evidence type="ECO:0000256" key="2">
    <source>
        <dbReference type="ARBA" id="ARBA00022679"/>
    </source>
</evidence>
<keyword evidence="6" id="KW-0040">ANK repeat</keyword>
<keyword evidence="10" id="KW-1185">Reference proteome</keyword>
<keyword evidence="4" id="KW-0418">Kinase</keyword>
<name>A0A507B0U4_9PEZI</name>
<accession>A0A507B0U4</accession>
<dbReference type="PANTHER" id="PTHR24351">
    <property type="entry name" value="RIBOSOMAL PROTEIN S6 KINASE"/>
    <property type="match status" value="1"/>
</dbReference>
<keyword evidence="2" id="KW-0808">Transferase</keyword>
<dbReference type="Pfam" id="PF13606">
    <property type="entry name" value="Ank_3"/>
    <property type="match status" value="1"/>
</dbReference>
<proteinExistence type="predicted"/>
<keyword evidence="1" id="KW-0723">Serine/threonine-protein kinase</keyword>
<evidence type="ECO:0000256" key="5">
    <source>
        <dbReference type="ARBA" id="ARBA00022840"/>
    </source>
</evidence>
<dbReference type="GeneID" id="41967663"/>
<feature type="domain" description="Protein kinase" evidence="8">
    <location>
        <begin position="111"/>
        <end position="399"/>
    </location>
</feature>
<dbReference type="InterPro" id="IPR000719">
    <property type="entry name" value="Prot_kinase_dom"/>
</dbReference>
<feature type="repeat" description="ANK" evidence="6">
    <location>
        <begin position="568"/>
        <end position="600"/>
    </location>
</feature>
<dbReference type="SUPFAM" id="SSF56112">
    <property type="entry name" value="Protein kinase-like (PK-like)"/>
    <property type="match status" value="1"/>
</dbReference>
<dbReference type="Pfam" id="PF00069">
    <property type="entry name" value="Pkinase"/>
    <property type="match status" value="1"/>
</dbReference>
<comment type="caution">
    <text evidence="9">The sequence shown here is derived from an EMBL/GenBank/DDBJ whole genome shotgun (WGS) entry which is preliminary data.</text>
</comment>
<reference evidence="9 10" key="1">
    <citation type="submission" date="2019-06" db="EMBL/GenBank/DDBJ databases">
        <title>Draft genome sequence of the filamentous fungus Phialemoniopsis curvata isolated from diesel fuel.</title>
        <authorList>
            <person name="Varaljay V.A."/>
            <person name="Lyon W.J."/>
            <person name="Crouch A.L."/>
            <person name="Drake C.E."/>
            <person name="Hollomon J.M."/>
            <person name="Nadeau L.J."/>
            <person name="Nunn H.S."/>
            <person name="Stevenson B.S."/>
            <person name="Bojanowski C.L."/>
            <person name="Crookes-Goodson W.J."/>
        </authorList>
    </citation>
    <scope>NUCLEOTIDE SEQUENCE [LARGE SCALE GENOMIC DNA]</scope>
    <source>
        <strain evidence="9 10">D216</strain>
    </source>
</reference>
<dbReference type="SUPFAM" id="SSF48403">
    <property type="entry name" value="Ankyrin repeat"/>
    <property type="match status" value="1"/>
</dbReference>
<keyword evidence="5" id="KW-0067">ATP-binding</keyword>
<dbReference type="GO" id="GO:0004674">
    <property type="term" value="F:protein serine/threonine kinase activity"/>
    <property type="evidence" value="ECO:0007669"/>
    <property type="project" value="UniProtKB-KW"/>
</dbReference>
<evidence type="ECO:0000256" key="6">
    <source>
        <dbReference type="PROSITE-ProRule" id="PRU00023"/>
    </source>
</evidence>
<dbReference type="OrthoDB" id="1278353at2759"/>
<keyword evidence="3" id="KW-0547">Nucleotide-binding</keyword>
<dbReference type="PROSITE" id="PS50297">
    <property type="entry name" value="ANK_REP_REGION"/>
    <property type="match status" value="2"/>
</dbReference>
<dbReference type="PROSITE" id="PS50011">
    <property type="entry name" value="PROTEIN_KINASE_DOM"/>
    <property type="match status" value="1"/>
</dbReference>
<sequence>MSQIAQHASGSISSQSAGPVEYGVLSVEFWQVRTRLHRRWKPLVILELDGHQSLIDPSRLSPVEGRRDLLWLPQGRRSILHLDVSAYETRSCEATVHLLFRNFDSNRSARKDDMMHLGTAKLGPFFGSFTKDPQTLQFHDDVATVDLNVSLSWGNLRSIPKLSLWERLTLNIGEVRFSKEIEPRNLYFISTISSGDYRHGSATKSLNNPLLAPVRFVYGSPGLLHLLSPLPGGGSLFSHLQRERRFPIEQARLYAAQLVCVLEALHDMGITALLSSENVFLDPFGNIRVCTPALFAENESRKSQLEYPPPEVLRGDEATSAGDWWILGAFLYEMMVGLPPFYDSDAIERDRKVLRATLDVPAYVPNAAADVLRRLLEKDPASRLGVADGVSGIKSHSFFRDLDWHALLAKGPQHLLSPFIPPPILLVNTFRNETTASKKPPKHPEEYEERDGYLYKLIDFLGGSKVPMPQGQVRNSSEISNPVLPEPIEQPDPTETADHLGQANSSSSERAKALLKEALYKGWDLQAVAHIFDSCAVGVADLLNSSIVQVRQAPIGVIVSELWERERADITPLEWAVELGRADLVSLFLDRGADADRTYDEVDGPGLMRAARRRDIPLVELLGSRTSRIFCIRALCLAVELRDTSMAEAMVAQGVPCDFEEGDRLLPAPSRPPSPWDFQCGSNTDLPEPHYHISPLVRAARHGDTNMVRFLLDNGADANAAYHCLDSFVPDYNTSWQEEIELRDKRKNGTGCGRVVQLAMWLGYRDVVEALLAGGADIDLPHPEWRVPDHTCYLTCRSSYLQITAELEDAMRAVVQGTTRGKPALSG</sequence>
<gene>
    <name evidence="9" type="ORF">E0L32_000216</name>
</gene>
<evidence type="ECO:0000313" key="10">
    <source>
        <dbReference type="Proteomes" id="UP000319257"/>
    </source>
</evidence>
<dbReference type="RefSeq" id="XP_030997593.1">
    <property type="nucleotide sequence ID" value="XM_031136309.1"/>
</dbReference>